<evidence type="ECO:0000313" key="2">
    <source>
        <dbReference type="Proteomes" id="UP000245125"/>
    </source>
</evidence>
<reference evidence="2" key="1">
    <citation type="submission" date="2018-03" db="EMBL/GenBank/DDBJ databases">
        <authorList>
            <person name="Zecchin S."/>
        </authorList>
    </citation>
    <scope>NUCLEOTIDE SEQUENCE [LARGE SCALE GENOMIC DNA]</scope>
</reference>
<dbReference type="EMBL" id="OUUY01000148">
    <property type="protein sequence ID" value="SPQ02166.1"/>
    <property type="molecule type" value="Genomic_DNA"/>
</dbReference>
<accession>A0A2U3QLA1</accession>
<organism evidence="1 2">
    <name type="scientific">Candidatus Sulfobium mesophilum</name>
    <dbReference type="NCBI Taxonomy" id="2016548"/>
    <lineage>
        <taxon>Bacteria</taxon>
        <taxon>Pseudomonadati</taxon>
        <taxon>Nitrospirota</taxon>
        <taxon>Nitrospiria</taxon>
        <taxon>Nitrospirales</taxon>
        <taxon>Nitrospiraceae</taxon>
        <taxon>Candidatus Sulfobium</taxon>
    </lineage>
</organism>
<protein>
    <submittedName>
        <fullName evidence="1">Uncharacterized protein</fullName>
    </submittedName>
</protein>
<dbReference type="Proteomes" id="UP000245125">
    <property type="component" value="Unassembled WGS sequence"/>
</dbReference>
<sequence>MSRLKYRSQAVTSTTCEEANCKTINWIKQRTRWIKGYMQTYLVHMRNTIKLLNDLGLQGFMSFQLFIGGTVFSNLANIILS</sequence>
<evidence type="ECO:0000313" key="1">
    <source>
        <dbReference type="EMBL" id="SPQ02166.1"/>
    </source>
</evidence>
<dbReference type="AlphaFoldDB" id="A0A2U3QLA1"/>
<name>A0A2U3QLA1_9BACT</name>
<gene>
    <name evidence="1" type="ORF">NBG4_960001</name>
</gene>
<keyword evidence="2" id="KW-1185">Reference proteome</keyword>
<dbReference type="OrthoDB" id="7431422at2"/>
<proteinExistence type="predicted"/>